<keyword evidence="3" id="KW-1185">Reference proteome</keyword>
<proteinExistence type="predicted"/>
<dbReference type="Proteomes" id="UP000809789">
    <property type="component" value="Unassembled WGS sequence"/>
</dbReference>
<comment type="caution">
    <text evidence="2">The sequence shown here is derived from an EMBL/GenBank/DDBJ whole genome shotgun (WGS) entry which is preliminary data.</text>
</comment>
<protein>
    <submittedName>
        <fullName evidence="2">Uncharacterized protein</fullName>
    </submittedName>
</protein>
<accession>A0A8K0PD40</accession>
<dbReference type="EMBL" id="JAESVG020000010">
    <property type="protein sequence ID" value="KAG8624212.1"/>
    <property type="molecule type" value="Genomic_DNA"/>
</dbReference>
<dbReference type="AlphaFoldDB" id="A0A8K0PD40"/>
<evidence type="ECO:0000256" key="1">
    <source>
        <dbReference type="SAM" id="MobiDB-lite"/>
    </source>
</evidence>
<dbReference type="OrthoDB" id="4509729at2759"/>
<feature type="compositionally biased region" description="Polar residues" evidence="1">
    <location>
        <begin position="78"/>
        <end position="94"/>
    </location>
</feature>
<organism evidence="2 3">
    <name type="scientific">Elsinoe batatas</name>
    <dbReference type="NCBI Taxonomy" id="2601811"/>
    <lineage>
        <taxon>Eukaryota</taxon>
        <taxon>Fungi</taxon>
        <taxon>Dikarya</taxon>
        <taxon>Ascomycota</taxon>
        <taxon>Pezizomycotina</taxon>
        <taxon>Dothideomycetes</taxon>
        <taxon>Dothideomycetidae</taxon>
        <taxon>Myriangiales</taxon>
        <taxon>Elsinoaceae</taxon>
        <taxon>Elsinoe</taxon>
    </lineage>
</organism>
<feature type="compositionally biased region" description="Low complexity" evidence="1">
    <location>
        <begin position="45"/>
        <end position="54"/>
    </location>
</feature>
<feature type="region of interest" description="Disordered" evidence="1">
    <location>
        <begin position="24"/>
        <end position="119"/>
    </location>
</feature>
<reference evidence="2" key="1">
    <citation type="submission" date="2021-07" db="EMBL/GenBank/DDBJ databases">
        <title>Elsinoe batatas strain:CRI-CJ2 Genome sequencing and assembly.</title>
        <authorList>
            <person name="Huang L."/>
        </authorList>
    </citation>
    <scope>NUCLEOTIDE SEQUENCE</scope>
    <source>
        <strain evidence="2">CRI-CJ2</strain>
    </source>
</reference>
<gene>
    <name evidence="2" type="ORF">KVT40_009188</name>
</gene>
<sequence length="212" mass="23487">MPRFGLLNPHDQDPERAQLVQAYMVLRSQQTSVQRRLSSPPPESPSSSAASSPETRPLDHDADGDLTPVTPIRRRSSHTTSPSASPRTSHSQRSPYLRRPSVPSIPEMPDTETRIDTDSDKLDSINLKIKATLTDLLNCESVKSDERMRSWVQTRLMDAQQTLNERRRNSSGGAHRRVSSGAAQGWGYTGVVMGGWRVGQLMEGEGVRKLSS</sequence>
<feature type="compositionally biased region" description="Polar residues" evidence="1">
    <location>
        <begin position="27"/>
        <end position="37"/>
    </location>
</feature>
<name>A0A8K0PD40_9PEZI</name>
<evidence type="ECO:0000313" key="3">
    <source>
        <dbReference type="Proteomes" id="UP000809789"/>
    </source>
</evidence>
<evidence type="ECO:0000313" key="2">
    <source>
        <dbReference type="EMBL" id="KAG8624212.1"/>
    </source>
</evidence>